<keyword evidence="3" id="KW-1003">Cell membrane</keyword>
<dbReference type="RefSeq" id="WP_228416989.1">
    <property type="nucleotide sequence ID" value="NZ_CP081135.1"/>
</dbReference>
<feature type="transmembrane region" description="Helical" evidence="7">
    <location>
        <begin position="196"/>
        <end position="219"/>
    </location>
</feature>
<gene>
    <name evidence="9" type="ORF">JW646_06645</name>
</gene>
<dbReference type="Pfam" id="PF00528">
    <property type="entry name" value="BPD_transp_1"/>
    <property type="match status" value="1"/>
</dbReference>
<dbReference type="InterPro" id="IPR000515">
    <property type="entry name" value="MetI-like"/>
</dbReference>
<evidence type="ECO:0000313" key="9">
    <source>
        <dbReference type="EMBL" id="UEL49119.1"/>
    </source>
</evidence>
<evidence type="ECO:0000256" key="4">
    <source>
        <dbReference type="ARBA" id="ARBA00022692"/>
    </source>
</evidence>
<dbReference type="KEGG" id="tem:JW646_06645"/>
<keyword evidence="2 7" id="KW-0813">Transport</keyword>
<feature type="transmembrane region" description="Helical" evidence="7">
    <location>
        <begin position="60"/>
        <end position="84"/>
    </location>
</feature>
<evidence type="ECO:0000313" key="10">
    <source>
        <dbReference type="Proteomes" id="UP001198983"/>
    </source>
</evidence>
<keyword evidence="4 7" id="KW-0812">Transmembrane</keyword>
<evidence type="ECO:0000256" key="3">
    <source>
        <dbReference type="ARBA" id="ARBA00022475"/>
    </source>
</evidence>
<dbReference type="InterPro" id="IPR035906">
    <property type="entry name" value="MetI-like_sf"/>
</dbReference>
<accession>A0AAX2ZIE3</accession>
<organism evidence="9 10">
    <name type="scientific">Terrisporobacter hibernicus</name>
    <dbReference type="NCBI Taxonomy" id="2813371"/>
    <lineage>
        <taxon>Bacteria</taxon>
        <taxon>Bacillati</taxon>
        <taxon>Bacillota</taxon>
        <taxon>Clostridia</taxon>
        <taxon>Peptostreptococcales</taxon>
        <taxon>Peptostreptococcaceae</taxon>
        <taxon>Terrisporobacter</taxon>
    </lineage>
</organism>
<evidence type="ECO:0000256" key="1">
    <source>
        <dbReference type="ARBA" id="ARBA00004651"/>
    </source>
</evidence>
<feature type="transmembrane region" description="Helical" evidence="7">
    <location>
        <begin position="171"/>
        <end position="189"/>
    </location>
</feature>
<evidence type="ECO:0000256" key="6">
    <source>
        <dbReference type="ARBA" id="ARBA00023136"/>
    </source>
</evidence>
<dbReference type="GO" id="GO:0048473">
    <property type="term" value="P:D-methionine transmembrane transport"/>
    <property type="evidence" value="ECO:0007669"/>
    <property type="project" value="TreeGrafter"/>
</dbReference>
<dbReference type="SUPFAM" id="SSF161098">
    <property type="entry name" value="MetI-like"/>
    <property type="match status" value="1"/>
</dbReference>
<evidence type="ECO:0000256" key="7">
    <source>
        <dbReference type="RuleBase" id="RU363032"/>
    </source>
</evidence>
<sequence length="226" mass="24451">MLNFLPEGQRSFWEMIMIPALRSTMQILIIATILATILGFLIAVILIVTCKDGIRPNKVIYGSVDFVVNVIRSFPFIILMVFLLPFTKSIVGTSFGVKAALVPITVSATAFIAKLIEGAMKEVDPQLVEAMRSFGISDFHLIFGVMLSEALPAIISGVIIATIAILGSTAMAGTMGAGGIGSVAVTYGYQSFNKKVMLTTTIILIFMVQSIQLIGNYVYKKMKKDV</sequence>
<keyword evidence="5 7" id="KW-1133">Transmembrane helix</keyword>
<dbReference type="PANTHER" id="PTHR30450">
    <property type="entry name" value="ABC TRANSPORTER PERMEASE"/>
    <property type="match status" value="1"/>
</dbReference>
<dbReference type="Gene3D" id="1.10.3720.10">
    <property type="entry name" value="MetI-like"/>
    <property type="match status" value="1"/>
</dbReference>
<evidence type="ECO:0000259" key="8">
    <source>
        <dbReference type="PROSITE" id="PS50928"/>
    </source>
</evidence>
<dbReference type="GO" id="GO:0005886">
    <property type="term" value="C:plasma membrane"/>
    <property type="evidence" value="ECO:0007669"/>
    <property type="project" value="UniProtKB-SubCell"/>
</dbReference>
<dbReference type="PANTHER" id="PTHR30450:SF1">
    <property type="entry name" value="D-METHIONINE TRANSPORT SYSTEM PERMEASE PROTEIN METI-RELATED"/>
    <property type="match status" value="1"/>
</dbReference>
<evidence type="ECO:0000256" key="2">
    <source>
        <dbReference type="ARBA" id="ARBA00022448"/>
    </source>
</evidence>
<dbReference type="PROSITE" id="PS50928">
    <property type="entry name" value="ABC_TM1"/>
    <property type="match status" value="1"/>
</dbReference>
<feature type="transmembrane region" description="Helical" evidence="7">
    <location>
        <begin position="90"/>
        <end position="113"/>
    </location>
</feature>
<protein>
    <submittedName>
        <fullName evidence="9">ABC transporter permease</fullName>
    </submittedName>
</protein>
<feature type="transmembrane region" description="Helical" evidence="7">
    <location>
        <begin position="27"/>
        <end position="48"/>
    </location>
</feature>
<dbReference type="CDD" id="cd06261">
    <property type="entry name" value="TM_PBP2"/>
    <property type="match status" value="1"/>
</dbReference>
<name>A0AAX2ZIE3_9FIRM</name>
<comment type="similarity">
    <text evidence="7">Belongs to the binding-protein-dependent transport system permease family.</text>
</comment>
<proteinExistence type="inferred from homology"/>
<dbReference type="InterPro" id="IPR051322">
    <property type="entry name" value="AA_ABC_Transporter_Permease"/>
</dbReference>
<dbReference type="Proteomes" id="UP001198983">
    <property type="component" value="Chromosome"/>
</dbReference>
<dbReference type="EMBL" id="CP081135">
    <property type="protein sequence ID" value="UEL49119.1"/>
    <property type="molecule type" value="Genomic_DNA"/>
</dbReference>
<keyword evidence="10" id="KW-1185">Reference proteome</keyword>
<dbReference type="AlphaFoldDB" id="A0AAX2ZIE3"/>
<reference evidence="9 10" key="1">
    <citation type="journal article" date="2023" name="Int. J. Syst. Evol. Microbiol.">
        <title>Terrisporobacter hibernicus sp. nov., isolated from bovine faeces in Northern Ireland.</title>
        <authorList>
            <person name="Mitchell M."/>
            <person name="Nguyen S.V."/>
            <person name="Connor M."/>
            <person name="Fairley D.J."/>
            <person name="Donoghue O."/>
            <person name="Marshall H."/>
            <person name="Koolman L."/>
            <person name="McMullan G."/>
            <person name="Schaffer K.E."/>
            <person name="McGrath J.W."/>
            <person name="Fanning S."/>
        </authorList>
    </citation>
    <scope>NUCLEOTIDE SEQUENCE [LARGE SCALE GENOMIC DNA]</scope>
    <source>
        <strain evidence="9 10">MCA3</strain>
    </source>
</reference>
<evidence type="ECO:0000256" key="5">
    <source>
        <dbReference type="ARBA" id="ARBA00022989"/>
    </source>
</evidence>
<keyword evidence="6 7" id="KW-0472">Membrane</keyword>
<feature type="domain" description="ABC transmembrane type-1" evidence="8">
    <location>
        <begin position="21"/>
        <end position="215"/>
    </location>
</feature>
<comment type="subcellular location">
    <subcellularLocation>
        <location evidence="1 7">Cell membrane</location>
        <topology evidence="1 7">Multi-pass membrane protein</topology>
    </subcellularLocation>
</comment>
<feature type="transmembrane region" description="Helical" evidence="7">
    <location>
        <begin position="141"/>
        <end position="165"/>
    </location>
</feature>